<keyword evidence="7" id="KW-0067">ATP-binding</keyword>
<dbReference type="InterPro" id="IPR036640">
    <property type="entry name" value="ABC1_TM_sf"/>
</dbReference>
<dbReference type="AlphaFoldDB" id="A0A2M8Q8E7"/>
<feature type="non-terminal residue" evidence="7">
    <location>
        <position position="1"/>
    </location>
</feature>
<evidence type="ECO:0000256" key="4">
    <source>
        <dbReference type="ARBA" id="ARBA00023136"/>
    </source>
</evidence>
<keyword evidence="7" id="KW-0547">Nucleotide-binding</keyword>
<dbReference type="GO" id="GO:0016887">
    <property type="term" value="F:ATP hydrolysis activity"/>
    <property type="evidence" value="ECO:0007669"/>
    <property type="project" value="InterPro"/>
</dbReference>
<dbReference type="Gene3D" id="1.20.1560.10">
    <property type="entry name" value="ABC transporter type 1, transmembrane domain"/>
    <property type="match status" value="1"/>
</dbReference>
<dbReference type="PANTHER" id="PTHR24221">
    <property type="entry name" value="ATP-BINDING CASSETTE SUB-FAMILY B"/>
    <property type="match status" value="1"/>
</dbReference>
<dbReference type="InterPro" id="IPR027417">
    <property type="entry name" value="P-loop_NTPase"/>
</dbReference>
<keyword evidence="4 5" id="KW-0472">Membrane</keyword>
<feature type="non-terminal residue" evidence="7">
    <location>
        <position position="210"/>
    </location>
</feature>
<feature type="transmembrane region" description="Helical" evidence="5">
    <location>
        <begin position="56"/>
        <end position="80"/>
    </location>
</feature>
<dbReference type="InterPro" id="IPR011527">
    <property type="entry name" value="ABC1_TM_dom"/>
</dbReference>
<keyword evidence="3 5" id="KW-1133">Transmembrane helix</keyword>
<dbReference type="PROSITE" id="PS50929">
    <property type="entry name" value="ABC_TM1F"/>
    <property type="match status" value="1"/>
</dbReference>
<evidence type="ECO:0000313" key="7">
    <source>
        <dbReference type="EMBL" id="PJF46066.1"/>
    </source>
</evidence>
<feature type="transmembrane region" description="Helical" evidence="5">
    <location>
        <begin position="31"/>
        <end position="50"/>
    </location>
</feature>
<evidence type="ECO:0000256" key="1">
    <source>
        <dbReference type="ARBA" id="ARBA00004651"/>
    </source>
</evidence>
<dbReference type="InterPro" id="IPR039421">
    <property type="entry name" value="Type_1_exporter"/>
</dbReference>
<dbReference type="Gene3D" id="3.40.50.300">
    <property type="entry name" value="P-loop containing nucleotide triphosphate hydrolases"/>
    <property type="match status" value="1"/>
</dbReference>
<dbReference type="SUPFAM" id="SSF90123">
    <property type="entry name" value="ABC transporter transmembrane region"/>
    <property type="match status" value="1"/>
</dbReference>
<comment type="caution">
    <text evidence="7">The sequence shown here is derived from an EMBL/GenBank/DDBJ whole genome shotgun (WGS) entry which is preliminary data.</text>
</comment>
<reference evidence="7 8" key="1">
    <citation type="submission" date="2017-11" db="EMBL/GenBank/DDBJ databases">
        <title>Evolution of Phototrophy in the Chloroflexi Phylum Driven by Horizontal Gene Transfer.</title>
        <authorList>
            <person name="Ward L.M."/>
            <person name="Hemp J."/>
            <person name="Shih P.M."/>
            <person name="Mcglynn S.E."/>
            <person name="Fischer W."/>
        </authorList>
    </citation>
    <scope>NUCLEOTIDE SEQUENCE [LARGE SCALE GENOMIC DNA]</scope>
    <source>
        <strain evidence="7">JP3_7</strain>
    </source>
</reference>
<organism evidence="7 8">
    <name type="scientific">Candidatus Thermofonsia Clade 3 bacterium</name>
    <dbReference type="NCBI Taxonomy" id="2364212"/>
    <lineage>
        <taxon>Bacteria</taxon>
        <taxon>Bacillati</taxon>
        <taxon>Chloroflexota</taxon>
        <taxon>Candidatus Thermofontia</taxon>
        <taxon>Candidatus Thermofonsia Clade 3</taxon>
    </lineage>
</organism>
<evidence type="ECO:0000256" key="2">
    <source>
        <dbReference type="ARBA" id="ARBA00022692"/>
    </source>
</evidence>
<evidence type="ECO:0000256" key="3">
    <source>
        <dbReference type="ARBA" id="ARBA00022989"/>
    </source>
</evidence>
<feature type="domain" description="ABC transmembrane type-1" evidence="6">
    <location>
        <begin position="1"/>
        <end position="85"/>
    </location>
</feature>
<sequence length="210" mass="22747">EREVALFERNAARVRDAVVAQARVEARFLPLLLLAVATGVAFGQALYLYYQGVITVGAVAAYVGLISLFDFPVFTSLFAYSQVASGLSSARRILELIREQAVVDQNVGGYTGPMRGAVAFERVTFHYPYGDGDAAQNALEDVSFSIEAGQTLALVGQTGAGKSTVAKLINRIYDVDAGCIAIDGVDVREWDLEALRRQISIIEQDIFLFS</sequence>
<dbReference type="InterPro" id="IPR003439">
    <property type="entry name" value="ABC_transporter-like_ATP-bd"/>
</dbReference>
<comment type="subcellular location">
    <subcellularLocation>
        <location evidence="1">Cell membrane</location>
        <topology evidence="1">Multi-pass membrane protein</topology>
    </subcellularLocation>
</comment>
<name>A0A2M8Q8E7_9CHLR</name>
<evidence type="ECO:0000259" key="6">
    <source>
        <dbReference type="PROSITE" id="PS50929"/>
    </source>
</evidence>
<gene>
    <name evidence="7" type="ORF">CUN48_15695</name>
</gene>
<dbReference type="PANTHER" id="PTHR24221:SF654">
    <property type="entry name" value="ATP-BINDING CASSETTE SUB-FAMILY B MEMBER 6"/>
    <property type="match status" value="1"/>
</dbReference>
<dbReference type="Proteomes" id="UP000230790">
    <property type="component" value="Unassembled WGS sequence"/>
</dbReference>
<dbReference type="GO" id="GO:0005886">
    <property type="term" value="C:plasma membrane"/>
    <property type="evidence" value="ECO:0007669"/>
    <property type="project" value="UniProtKB-SubCell"/>
</dbReference>
<dbReference type="GO" id="GO:0034040">
    <property type="term" value="F:ATPase-coupled lipid transmembrane transporter activity"/>
    <property type="evidence" value="ECO:0007669"/>
    <property type="project" value="TreeGrafter"/>
</dbReference>
<dbReference type="EMBL" id="PGTN01000501">
    <property type="protein sequence ID" value="PJF46066.1"/>
    <property type="molecule type" value="Genomic_DNA"/>
</dbReference>
<dbReference type="SUPFAM" id="SSF52540">
    <property type="entry name" value="P-loop containing nucleoside triphosphate hydrolases"/>
    <property type="match status" value="1"/>
</dbReference>
<dbReference type="Pfam" id="PF00005">
    <property type="entry name" value="ABC_tran"/>
    <property type="match status" value="1"/>
</dbReference>
<evidence type="ECO:0000256" key="5">
    <source>
        <dbReference type="SAM" id="Phobius"/>
    </source>
</evidence>
<accession>A0A2M8Q8E7</accession>
<dbReference type="GO" id="GO:0140359">
    <property type="term" value="F:ABC-type transporter activity"/>
    <property type="evidence" value="ECO:0007669"/>
    <property type="project" value="InterPro"/>
</dbReference>
<keyword evidence="2 5" id="KW-0812">Transmembrane</keyword>
<proteinExistence type="predicted"/>
<evidence type="ECO:0000313" key="8">
    <source>
        <dbReference type="Proteomes" id="UP000230790"/>
    </source>
</evidence>
<dbReference type="GO" id="GO:0005524">
    <property type="term" value="F:ATP binding"/>
    <property type="evidence" value="ECO:0007669"/>
    <property type="project" value="UniProtKB-KW"/>
</dbReference>
<protein>
    <submittedName>
        <fullName evidence="7">ABC transporter ATP-binding protein</fullName>
    </submittedName>
</protein>